<accession>A0A6A6CJQ3</accession>
<dbReference type="AlphaFoldDB" id="A0A6A6CJQ3"/>
<feature type="region of interest" description="Disordered" evidence="1">
    <location>
        <begin position="187"/>
        <end position="231"/>
    </location>
</feature>
<dbReference type="Gene3D" id="6.10.140.1230">
    <property type="match status" value="1"/>
</dbReference>
<sequence length="231" mass="26184">MDGVRKFFYGPTPEEQKRKCKSLVRQNTRKIDRDIQNLKAVEAKTRNLIIQASKRAQKNPSQSKQAAQETRLFARELIRARKQSQRLATSRATLQSVGFQVDEAFAMRKIEGSIKNGTSIMKDVNTLVRLPELTGTMRELSQELVKSGIIEEMMEDSMPNNELMENEDEEAESEVDKVLGEVLKHRVQTPGTQLPTEPVGPVEAQPAEEEDELDSEEMLAQMRGRLEALKS</sequence>
<gene>
    <name evidence="2" type="ORF">M409DRAFT_23670</name>
</gene>
<dbReference type="InterPro" id="IPR005024">
    <property type="entry name" value="Snf7_fam"/>
</dbReference>
<evidence type="ECO:0000313" key="3">
    <source>
        <dbReference type="Proteomes" id="UP000799537"/>
    </source>
</evidence>
<dbReference type="RefSeq" id="XP_033666828.1">
    <property type="nucleotide sequence ID" value="XM_033806889.1"/>
</dbReference>
<dbReference type="PANTHER" id="PTHR10476">
    <property type="entry name" value="CHARGED MULTIVESICULAR BODY PROTEIN"/>
    <property type="match status" value="1"/>
</dbReference>
<name>A0A6A6CJQ3_ZASCE</name>
<dbReference type="GO" id="GO:0007034">
    <property type="term" value="P:vacuolar transport"/>
    <property type="evidence" value="ECO:0007669"/>
    <property type="project" value="InterPro"/>
</dbReference>
<evidence type="ECO:0000313" key="2">
    <source>
        <dbReference type="EMBL" id="KAF2165939.1"/>
    </source>
</evidence>
<organism evidence="2 3">
    <name type="scientific">Zasmidium cellare ATCC 36951</name>
    <dbReference type="NCBI Taxonomy" id="1080233"/>
    <lineage>
        <taxon>Eukaryota</taxon>
        <taxon>Fungi</taxon>
        <taxon>Dikarya</taxon>
        <taxon>Ascomycota</taxon>
        <taxon>Pezizomycotina</taxon>
        <taxon>Dothideomycetes</taxon>
        <taxon>Dothideomycetidae</taxon>
        <taxon>Mycosphaerellales</taxon>
        <taxon>Mycosphaerellaceae</taxon>
        <taxon>Zasmidium</taxon>
    </lineage>
</organism>
<feature type="compositionally biased region" description="Acidic residues" evidence="1">
    <location>
        <begin position="206"/>
        <end position="217"/>
    </location>
</feature>
<dbReference type="Pfam" id="PF03357">
    <property type="entry name" value="Snf7"/>
    <property type="match status" value="1"/>
</dbReference>
<dbReference type="OrthoDB" id="2329734at2759"/>
<reference evidence="2" key="1">
    <citation type="journal article" date="2020" name="Stud. Mycol.">
        <title>101 Dothideomycetes genomes: a test case for predicting lifestyles and emergence of pathogens.</title>
        <authorList>
            <person name="Haridas S."/>
            <person name="Albert R."/>
            <person name="Binder M."/>
            <person name="Bloem J."/>
            <person name="Labutti K."/>
            <person name="Salamov A."/>
            <person name="Andreopoulos B."/>
            <person name="Baker S."/>
            <person name="Barry K."/>
            <person name="Bills G."/>
            <person name="Bluhm B."/>
            <person name="Cannon C."/>
            <person name="Castanera R."/>
            <person name="Culley D."/>
            <person name="Daum C."/>
            <person name="Ezra D."/>
            <person name="Gonzalez J."/>
            <person name="Henrissat B."/>
            <person name="Kuo A."/>
            <person name="Liang C."/>
            <person name="Lipzen A."/>
            <person name="Lutzoni F."/>
            <person name="Magnuson J."/>
            <person name="Mondo S."/>
            <person name="Nolan M."/>
            <person name="Ohm R."/>
            <person name="Pangilinan J."/>
            <person name="Park H.-J."/>
            <person name="Ramirez L."/>
            <person name="Alfaro M."/>
            <person name="Sun H."/>
            <person name="Tritt A."/>
            <person name="Yoshinaga Y."/>
            <person name="Zwiers L.-H."/>
            <person name="Turgeon B."/>
            <person name="Goodwin S."/>
            <person name="Spatafora J."/>
            <person name="Crous P."/>
            <person name="Grigoriev I."/>
        </authorList>
    </citation>
    <scope>NUCLEOTIDE SEQUENCE</scope>
    <source>
        <strain evidence="2">ATCC 36951</strain>
    </source>
</reference>
<evidence type="ECO:0000256" key="1">
    <source>
        <dbReference type="SAM" id="MobiDB-lite"/>
    </source>
</evidence>
<keyword evidence="3" id="KW-1185">Reference proteome</keyword>
<dbReference type="GeneID" id="54560161"/>
<protein>
    <submittedName>
        <fullName evidence="2">Uncharacterized protein</fullName>
    </submittedName>
</protein>
<proteinExistence type="predicted"/>
<feature type="region of interest" description="Disordered" evidence="1">
    <location>
        <begin position="1"/>
        <end position="23"/>
    </location>
</feature>
<dbReference type="Proteomes" id="UP000799537">
    <property type="component" value="Unassembled WGS sequence"/>
</dbReference>
<dbReference type="EMBL" id="ML993598">
    <property type="protein sequence ID" value="KAF2165939.1"/>
    <property type="molecule type" value="Genomic_DNA"/>
</dbReference>